<evidence type="ECO:0008006" key="3">
    <source>
        <dbReference type="Google" id="ProtNLM"/>
    </source>
</evidence>
<sequence>MPRLTIFDLSQELIDEIFDHLHSRQDLDTLRACALTARIFRWSSRRRICSRIDLCSNTPHVREGREGRIQVLLGILKDAPEVGKHVMRLRLRIHSFDNGWVAGDPSFLELMTAITSPVNNLRELQIIGLDFPDKFADARTLEENFLRPFITPVIKKLYIHGMIHIPFSIVASSPKLKDLTLSETDFESVPFADLEAHIPQITITDIPRLSVFEFSRPVGATTTLLDSVEAGFPIAHLSSLKIILAPGEAPSVEYVQRVIHMASASLEEIRFYPEYELHLEASLDFSSLHHLHTFEVGIEFSGGLATKNALSDLCRTLQTLPPANSVKSLSVSIFLGFSSYDGPDNILVADWETFDKEVTRIAYAKARFELELRILCDDPDLETSSVTEGEAEEVVVAQCKSVFARMVREKLGRCYAARHIQIMVRYSLDSWGEWKTILQKL</sequence>
<accession>A0A8H4VRG5</accession>
<keyword evidence="2" id="KW-1185">Reference proteome</keyword>
<gene>
    <name evidence="1" type="ORF">D9613_006222</name>
</gene>
<dbReference type="AlphaFoldDB" id="A0A8H4VRG5"/>
<comment type="caution">
    <text evidence="1">The sequence shown here is derived from an EMBL/GenBank/DDBJ whole genome shotgun (WGS) entry which is preliminary data.</text>
</comment>
<dbReference type="Proteomes" id="UP000521872">
    <property type="component" value="Unassembled WGS sequence"/>
</dbReference>
<organism evidence="1 2">
    <name type="scientific">Agrocybe pediades</name>
    <dbReference type="NCBI Taxonomy" id="84607"/>
    <lineage>
        <taxon>Eukaryota</taxon>
        <taxon>Fungi</taxon>
        <taxon>Dikarya</taxon>
        <taxon>Basidiomycota</taxon>
        <taxon>Agaricomycotina</taxon>
        <taxon>Agaricomycetes</taxon>
        <taxon>Agaricomycetidae</taxon>
        <taxon>Agaricales</taxon>
        <taxon>Agaricineae</taxon>
        <taxon>Strophariaceae</taxon>
        <taxon>Agrocybe</taxon>
    </lineage>
</organism>
<name>A0A8H4VRG5_9AGAR</name>
<evidence type="ECO:0000313" key="2">
    <source>
        <dbReference type="Proteomes" id="UP000521872"/>
    </source>
</evidence>
<reference evidence="1 2" key="1">
    <citation type="submission" date="2019-12" db="EMBL/GenBank/DDBJ databases">
        <authorList>
            <person name="Floudas D."/>
            <person name="Bentzer J."/>
            <person name="Ahren D."/>
            <person name="Johansson T."/>
            <person name="Persson P."/>
            <person name="Tunlid A."/>
        </authorList>
    </citation>
    <scope>NUCLEOTIDE SEQUENCE [LARGE SCALE GENOMIC DNA]</scope>
    <source>
        <strain evidence="1 2">CBS 102.39</strain>
    </source>
</reference>
<proteinExistence type="predicted"/>
<evidence type="ECO:0000313" key="1">
    <source>
        <dbReference type="EMBL" id="KAF4617625.1"/>
    </source>
</evidence>
<protein>
    <recommendedName>
        <fullName evidence="3">F-box domain-containing protein</fullName>
    </recommendedName>
</protein>
<dbReference type="EMBL" id="JAACJL010000030">
    <property type="protein sequence ID" value="KAF4617625.1"/>
    <property type="molecule type" value="Genomic_DNA"/>
</dbReference>